<evidence type="ECO:0000313" key="2">
    <source>
        <dbReference type="EMBL" id="NGZ88735.1"/>
    </source>
</evidence>
<dbReference type="Proteomes" id="UP000643701">
    <property type="component" value="Unassembled WGS sequence"/>
</dbReference>
<keyword evidence="1" id="KW-0472">Membrane</keyword>
<dbReference type="EMBL" id="JAANAS010000001">
    <property type="protein sequence ID" value="NGZ88735.1"/>
    <property type="molecule type" value="Genomic_DNA"/>
</dbReference>
<keyword evidence="3" id="KW-1185">Reference proteome</keyword>
<comment type="caution">
    <text evidence="2">The sequence shown here is derived from an EMBL/GenBank/DDBJ whole genome shotgun (WGS) entry which is preliminary data.</text>
</comment>
<evidence type="ECO:0000313" key="3">
    <source>
        <dbReference type="Proteomes" id="UP000643701"/>
    </source>
</evidence>
<dbReference type="RefSeq" id="WP_166399001.1">
    <property type="nucleotide sequence ID" value="NZ_JAANAS010000001.1"/>
</dbReference>
<gene>
    <name evidence="2" type="ORF">G7034_00530</name>
</gene>
<organism evidence="2 3">
    <name type="scientific">Psychroflexus maritimus</name>
    <dbReference type="NCBI Taxonomy" id="2714865"/>
    <lineage>
        <taxon>Bacteria</taxon>
        <taxon>Pseudomonadati</taxon>
        <taxon>Bacteroidota</taxon>
        <taxon>Flavobacteriia</taxon>
        <taxon>Flavobacteriales</taxon>
        <taxon>Flavobacteriaceae</taxon>
        <taxon>Psychroflexus</taxon>
    </lineage>
</organism>
<protein>
    <submittedName>
        <fullName evidence="2">Uncharacterized protein</fullName>
    </submittedName>
</protein>
<feature type="transmembrane region" description="Helical" evidence="1">
    <location>
        <begin position="198"/>
        <end position="217"/>
    </location>
</feature>
<evidence type="ECO:0000256" key="1">
    <source>
        <dbReference type="SAM" id="Phobius"/>
    </source>
</evidence>
<dbReference type="AlphaFoldDB" id="A0A967ABS8"/>
<reference evidence="2" key="1">
    <citation type="submission" date="2020-03" db="EMBL/GenBank/DDBJ databases">
        <title>Psychroflexus Maritimus sp. nov., isolate from marine sediment.</title>
        <authorList>
            <person name="Zhong Y.-L."/>
        </authorList>
    </citation>
    <scope>NUCLEOTIDE SEQUENCE</scope>
    <source>
        <strain evidence="2">C1</strain>
    </source>
</reference>
<keyword evidence="1" id="KW-1133">Transmembrane helix</keyword>
<name>A0A967ABS8_9FLAO</name>
<accession>A0A967ABS8</accession>
<proteinExistence type="predicted"/>
<sequence length="235" mass="27250">MLENVNIKEKLDVERGRCNEEALLEEVHQLLAEPTPNQKIANRIVNPQHQLPNQFNFDLLDASRIYHISQIGKICIDYRLRFLDAKLFKGDIPKEAYQEIASLEAKHATEINQFKMIAPAKLFKLENADDPILLASLGNDYYYFIHQWGNDLHSLRKIIMWPLKTFENFMITLFALSALVTFLVPSGLLSENSTTEKLMLFMFMIKWMGTIALYYGFAKGKNFSSAIWQSKYYNA</sequence>
<feature type="transmembrane region" description="Helical" evidence="1">
    <location>
        <begin position="166"/>
        <end position="186"/>
    </location>
</feature>
<keyword evidence="1" id="KW-0812">Transmembrane</keyword>